<name>A0A9D1FY82_9FIRM</name>
<dbReference type="HAMAP" id="MF_01325_B">
    <property type="entry name" value="Ribosomal_uL3_B"/>
    <property type="match status" value="1"/>
</dbReference>
<dbReference type="GO" id="GO:0006412">
    <property type="term" value="P:translation"/>
    <property type="evidence" value="ECO:0007669"/>
    <property type="project" value="UniProtKB-UniRule"/>
</dbReference>
<evidence type="ECO:0000256" key="4">
    <source>
        <dbReference type="ARBA" id="ARBA00022980"/>
    </source>
</evidence>
<reference evidence="10" key="1">
    <citation type="submission" date="2020-10" db="EMBL/GenBank/DDBJ databases">
        <authorList>
            <person name="Gilroy R."/>
        </authorList>
    </citation>
    <scope>NUCLEOTIDE SEQUENCE</scope>
    <source>
        <strain evidence="10">13766</strain>
    </source>
</reference>
<comment type="function">
    <text evidence="7 9">One of the primary rRNA binding proteins, it binds directly near the 3'-end of the 23S rRNA, where it nucleates assembly of the 50S subunit.</text>
</comment>
<dbReference type="GO" id="GO:0019843">
    <property type="term" value="F:rRNA binding"/>
    <property type="evidence" value="ECO:0007669"/>
    <property type="project" value="UniProtKB-UniRule"/>
</dbReference>
<gene>
    <name evidence="7 10" type="primary">rplC</name>
    <name evidence="10" type="ORF">IAA84_00940</name>
</gene>
<comment type="similarity">
    <text evidence="1 7 8">Belongs to the universal ribosomal protein uL3 family.</text>
</comment>
<proteinExistence type="inferred from homology"/>
<protein>
    <recommendedName>
        <fullName evidence="6 7">Large ribosomal subunit protein uL3</fullName>
    </recommendedName>
</protein>
<dbReference type="PANTHER" id="PTHR11229">
    <property type="entry name" value="50S RIBOSOMAL PROTEIN L3"/>
    <property type="match status" value="1"/>
</dbReference>
<evidence type="ECO:0000256" key="7">
    <source>
        <dbReference type="HAMAP-Rule" id="MF_01325"/>
    </source>
</evidence>
<dbReference type="InterPro" id="IPR009000">
    <property type="entry name" value="Transl_B-barrel_sf"/>
</dbReference>
<comment type="subunit">
    <text evidence="7 9">Part of the 50S ribosomal subunit. Forms a cluster with proteins L14 and L19.</text>
</comment>
<dbReference type="EMBL" id="DVJN01000017">
    <property type="protein sequence ID" value="HIS91562.1"/>
    <property type="molecule type" value="Genomic_DNA"/>
</dbReference>
<dbReference type="PANTHER" id="PTHR11229:SF16">
    <property type="entry name" value="LARGE RIBOSOMAL SUBUNIT PROTEIN UL3C"/>
    <property type="match status" value="1"/>
</dbReference>
<evidence type="ECO:0000256" key="3">
    <source>
        <dbReference type="ARBA" id="ARBA00022884"/>
    </source>
</evidence>
<dbReference type="GO" id="GO:0003735">
    <property type="term" value="F:structural constituent of ribosome"/>
    <property type="evidence" value="ECO:0007669"/>
    <property type="project" value="UniProtKB-UniRule"/>
</dbReference>
<dbReference type="InterPro" id="IPR019926">
    <property type="entry name" value="Ribosomal_uL3_CS"/>
</dbReference>
<evidence type="ECO:0000313" key="11">
    <source>
        <dbReference type="Proteomes" id="UP000824140"/>
    </source>
</evidence>
<dbReference type="FunFam" id="3.30.160.810:FF:000001">
    <property type="entry name" value="50S ribosomal protein L3"/>
    <property type="match status" value="1"/>
</dbReference>
<keyword evidence="3 7" id="KW-0694">RNA-binding</keyword>
<evidence type="ECO:0000256" key="5">
    <source>
        <dbReference type="ARBA" id="ARBA00023274"/>
    </source>
</evidence>
<dbReference type="InterPro" id="IPR000597">
    <property type="entry name" value="Ribosomal_uL3"/>
</dbReference>
<keyword evidence="5 7" id="KW-0687">Ribonucleoprotein</keyword>
<dbReference type="FunFam" id="2.40.30.10:FF:000004">
    <property type="entry name" value="50S ribosomal protein L3"/>
    <property type="match status" value="1"/>
</dbReference>
<keyword evidence="2 7" id="KW-0699">rRNA-binding</keyword>
<accession>A0A9D1FY82</accession>
<dbReference type="PROSITE" id="PS00474">
    <property type="entry name" value="RIBOSOMAL_L3"/>
    <property type="match status" value="1"/>
</dbReference>
<dbReference type="AlphaFoldDB" id="A0A9D1FY82"/>
<organism evidence="10 11">
    <name type="scientific">Candidatus Alectryocaccomicrobium excrementavium</name>
    <dbReference type="NCBI Taxonomy" id="2840668"/>
    <lineage>
        <taxon>Bacteria</taxon>
        <taxon>Bacillati</taxon>
        <taxon>Bacillota</taxon>
        <taxon>Clostridia</taxon>
        <taxon>Candidatus Alectryocaccomicrobium</taxon>
    </lineage>
</organism>
<reference evidence="10" key="2">
    <citation type="journal article" date="2021" name="PeerJ">
        <title>Extensive microbial diversity within the chicken gut microbiome revealed by metagenomics and culture.</title>
        <authorList>
            <person name="Gilroy R."/>
            <person name="Ravi A."/>
            <person name="Getino M."/>
            <person name="Pursley I."/>
            <person name="Horton D.L."/>
            <person name="Alikhan N.F."/>
            <person name="Baker D."/>
            <person name="Gharbi K."/>
            <person name="Hall N."/>
            <person name="Watson M."/>
            <person name="Adriaenssens E.M."/>
            <person name="Foster-Nyarko E."/>
            <person name="Jarju S."/>
            <person name="Secka A."/>
            <person name="Antonio M."/>
            <person name="Oren A."/>
            <person name="Chaudhuri R.R."/>
            <person name="La Ragione R."/>
            <person name="Hildebrand F."/>
            <person name="Pallen M.J."/>
        </authorList>
    </citation>
    <scope>NUCLEOTIDE SEQUENCE</scope>
    <source>
        <strain evidence="10">13766</strain>
    </source>
</reference>
<dbReference type="InterPro" id="IPR019927">
    <property type="entry name" value="Ribosomal_uL3_bac/org-type"/>
</dbReference>
<evidence type="ECO:0000256" key="2">
    <source>
        <dbReference type="ARBA" id="ARBA00022730"/>
    </source>
</evidence>
<sequence length="213" mass="22970">MNKAILGKKIGMTQIFLSDGRLAPVTVVEAGPCVVTQIKTVATDGYEAVQVGFGELAPERAKKLMTKPELGHFAKANVPAKRYLRELRLADISPFKVGDEIKADAFAEGEKVDVSGISKGHGYTGVVQRWNQHTGPMAHGSKYHRGVGSLSANSDPSRVFKNKKMAGRYGGEKVTVQNLEIVRVDAERNLLLIKGAVPGAKGCLLFIRNTVKA</sequence>
<evidence type="ECO:0000256" key="8">
    <source>
        <dbReference type="RuleBase" id="RU003905"/>
    </source>
</evidence>
<evidence type="ECO:0000313" key="10">
    <source>
        <dbReference type="EMBL" id="HIS91562.1"/>
    </source>
</evidence>
<evidence type="ECO:0000256" key="1">
    <source>
        <dbReference type="ARBA" id="ARBA00006540"/>
    </source>
</evidence>
<dbReference type="GO" id="GO:0022625">
    <property type="term" value="C:cytosolic large ribosomal subunit"/>
    <property type="evidence" value="ECO:0007669"/>
    <property type="project" value="TreeGrafter"/>
</dbReference>
<dbReference type="Gene3D" id="2.40.30.10">
    <property type="entry name" value="Translation factors"/>
    <property type="match status" value="1"/>
</dbReference>
<evidence type="ECO:0000256" key="9">
    <source>
        <dbReference type="RuleBase" id="RU003906"/>
    </source>
</evidence>
<evidence type="ECO:0000256" key="6">
    <source>
        <dbReference type="ARBA" id="ARBA00035243"/>
    </source>
</evidence>
<dbReference type="SUPFAM" id="SSF50447">
    <property type="entry name" value="Translation proteins"/>
    <property type="match status" value="1"/>
</dbReference>
<dbReference type="Gene3D" id="3.30.160.810">
    <property type="match status" value="1"/>
</dbReference>
<comment type="caution">
    <text evidence="10">The sequence shown here is derived from an EMBL/GenBank/DDBJ whole genome shotgun (WGS) entry which is preliminary data.</text>
</comment>
<dbReference type="Pfam" id="PF00297">
    <property type="entry name" value="Ribosomal_L3"/>
    <property type="match status" value="1"/>
</dbReference>
<keyword evidence="4 7" id="KW-0689">Ribosomal protein</keyword>
<dbReference type="Proteomes" id="UP000824140">
    <property type="component" value="Unassembled WGS sequence"/>
</dbReference>
<dbReference type="NCBIfam" id="TIGR03625">
    <property type="entry name" value="L3_bact"/>
    <property type="match status" value="1"/>
</dbReference>